<name>A0A2Z4Y7K1_SUMC1</name>
<dbReference type="Proteomes" id="UP000262583">
    <property type="component" value="Chromosome"/>
</dbReference>
<organism evidence="2 3">
    <name type="scientific">Sumerlaea chitinivorans</name>
    <dbReference type="NCBI Taxonomy" id="2250252"/>
    <lineage>
        <taxon>Bacteria</taxon>
        <taxon>Candidatus Sumerlaeota</taxon>
        <taxon>Candidatus Sumerlaeia</taxon>
        <taxon>Candidatus Sumerlaeales</taxon>
        <taxon>Candidatus Sumerlaeaceae</taxon>
        <taxon>Candidatus Sumerlaea</taxon>
    </lineage>
</organism>
<protein>
    <submittedName>
        <fullName evidence="2">Uncharacterized protein</fullName>
    </submittedName>
</protein>
<feature type="compositionally biased region" description="Polar residues" evidence="1">
    <location>
        <begin position="25"/>
        <end position="40"/>
    </location>
</feature>
<evidence type="ECO:0000256" key="1">
    <source>
        <dbReference type="SAM" id="MobiDB-lite"/>
    </source>
</evidence>
<dbReference type="AlphaFoldDB" id="A0A2Z4Y7K1"/>
<sequence>MVIQLGPDGKPVQQVPTGLIKRAPNQGSVQGLTVRQSSSPAGGLELQVGPRFVNTSVATIRPDGKLDVKCVQGTAATTEGKE</sequence>
<evidence type="ECO:0000313" key="3">
    <source>
        <dbReference type="Proteomes" id="UP000262583"/>
    </source>
</evidence>
<reference evidence="2 3" key="1">
    <citation type="submission" date="2018-05" db="EMBL/GenBank/DDBJ databases">
        <title>A metagenomic window into the 2 km-deep terrestrial subsurface aquifer revealed taxonomically and functionally diverse microbial community comprising novel uncultured bacterial lineages.</title>
        <authorList>
            <person name="Kadnikov V.V."/>
            <person name="Mardanov A.V."/>
            <person name="Beletsky A.V."/>
            <person name="Banks D."/>
            <person name="Pimenov N.V."/>
            <person name="Frank Y.A."/>
            <person name="Karnachuk O.V."/>
            <person name="Ravin N.V."/>
        </authorList>
    </citation>
    <scope>NUCLEOTIDE SEQUENCE [LARGE SCALE GENOMIC DNA]</scope>
    <source>
        <strain evidence="2">BY</strain>
    </source>
</reference>
<dbReference type="NCBIfam" id="NF047450">
    <property type="entry name" value="post-PEP-CTERM_1"/>
    <property type="match status" value="1"/>
</dbReference>
<evidence type="ECO:0000313" key="2">
    <source>
        <dbReference type="EMBL" id="AXA37200.1"/>
    </source>
</evidence>
<dbReference type="KEGG" id="schv:BRCON_2430"/>
<gene>
    <name evidence="2" type="ORF">BRCON_2430</name>
</gene>
<feature type="region of interest" description="Disordered" evidence="1">
    <location>
        <begin position="23"/>
        <end position="42"/>
    </location>
</feature>
<dbReference type="EMBL" id="CP030759">
    <property type="protein sequence ID" value="AXA37200.1"/>
    <property type="molecule type" value="Genomic_DNA"/>
</dbReference>
<accession>A0A2Z4Y7K1</accession>
<proteinExistence type="predicted"/>